<organism evidence="1 2">
    <name type="scientific">Ogataea philodendri</name>
    <dbReference type="NCBI Taxonomy" id="1378263"/>
    <lineage>
        <taxon>Eukaryota</taxon>
        <taxon>Fungi</taxon>
        <taxon>Dikarya</taxon>
        <taxon>Ascomycota</taxon>
        <taxon>Saccharomycotina</taxon>
        <taxon>Pichiomycetes</taxon>
        <taxon>Pichiales</taxon>
        <taxon>Pichiaceae</taxon>
        <taxon>Ogataea</taxon>
    </lineage>
</organism>
<protein>
    <submittedName>
        <fullName evidence="1">Uncharacterized protein</fullName>
    </submittedName>
</protein>
<sequence>MGTAPFLTSESRAVCHEKRTVESQPKIGSTFEFSHLTVRGSDGYPDPQFAPLAMWYKLQSLVTFATIDAVDTIGNKLSAFLVTVTLIPGNLLLSFR</sequence>
<evidence type="ECO:0000313" key="1">
    <source>
        <dbReference type="EMBL" id="KAH3671101.1"/>
    </source>
</evidence>
<dbReference type="EMBL" id="JAEUBE010000084">
    <property type="protein sequence ID" value="KAH3671101.1"/>
    <property type="molecule type" value="Genomic_DNA"/>
</dbReference>
<comment type="caution">
    <text evidence="1">The sequence shown here is derived from an EMBL/GenBank/DDBJ whole genome shotgun (WGS) entry which is preliminary data.</text>
</comment>
<reference evidence="1" key="1">
    <citation type="journal article" date="2021" name="Open Biol.">
        <title>Shared evolutionary footprints suggest mitochondrial oxidative damage underlies multiple complex I losses in fungi.</title>
        <authorList>
            <person name="Schikora-Tamarit M.A."/>
            <person name="Marcet-Houben M."/>
            <person name="Nosek J."/>
            <person name="Gabaldon T."/>
        </authorList>
    </citation>
    <scope>NUCLEOTIDE SEQUENCE</scope>
    <source>
        <strain evidence="1">CBS6075</strain>
    </source>
</reference>
<keyword evidence="2" id="KW-1185">Reference proteome</keyword>
<dbReference type="GeneID" id="70232780"/>
<name>A0A9P8T9Q3_9ASCO</name>
<dbReference type="RefSeq" id="XP_046064469.1">
    <property type="nucleotide sequence ID" value="XM_046208948.1"/>
</dbReference>
<evidence type="ECO:0000313" key="2">
    <source>
        <dbReference type="Proteomes" id="UP000769157"/>
    </source>
</evidence>
<proteinExistence type="predicted"/>
<reference evidence="1" key="2">
    <citation type="submission" date="2021-01" db="EMBL/GenBank/DDBJ databases">
        <authorList>
            <person name="Schikora-Tamarit M.A."/>
        </authorList>
    </citation>
    <scope>NUCLEOTIDE SEQUENCE</scope>
    <source>
        <strain evidence="1">CBS6075</strain>
    </source>
</reference>
<gene>
    <name evidence="1" type="ORF">OGAPHI_000812</name>
</gene>
<dbReference type="AlphaFoldDB" id="A0A9P8T9Q3"/>
<dbReference type="Proteomes" id="UP000769157">
    <property type="component" value="Unassembled WGS sequence"/>
</dbReference>
<accession>A0A9P8T9Q3</accession>